<keyword evidence="6" id="KW-1185">Reference proteome</keyword>
<dbReference type="InterPro" id="IPR000160">
    <property type="entry name" value="GGDEF_dom"/>
</dbReference>
<dbReference type="EMBL" id="PRDL01000001">
    <property type="protein sequence ID" value="MBE8717133.1"/>
    <property type="molecule type" value="Genomic_DNA"/>
</dbReference>
<dbReference type="AlphaFoldDB" id="A0A928YVJ2"/>
<dbReference type="SMART" id="SM00267">
    <property type="entry name" value="GGDEF"/>
    <property type="match status" value="1"/>
</dbReference>
<dbReference type="GO" id="GO:0071111">
    <property type="term" value="F:cyclic-guanylate-specific phosphodiesterase activity"/>
    <property type="evidence" value="ECO:0007669"/>
    <property type="project" value="InterPro"/>
</dbReference>
<dbReference type="PROSITE" id="PS50885">
    <property type="entry name" value="HAMP"/>
    <property type="match status" value="1"/>
</dbReference>
<organism evidence="5 6">
    <name type="scientific">Cellvibrio polysaccharolyticus</name>
    <dbReference type="NCBI Taxonomy" id="2082724"/>
    <lineage>
        <taxon>Bacteria</taxon>
        <taxon>Pseudomonadati</taxon>
        <taxon>Pseudomonadota</taxon>
        <taxon>Gammaproteobacteria</taxon>
        <taxon>Cellvibrionales</taxon>
        <taxon>Cellvibrionaceae</taxon>
        <taxon>Cellvibrio</taxon>
    </lineage>
</organism>
<dbReference type="SUPFAM" id="SSF55073">
    <property type="entry name" value="Nucleotide cyclase"/>
    <property type="match status" value="1"/>
</dbReference>
<dbReference type="InterPro" id="IPR001633">
    <property type="entry name" value="EAL_dom"/>
</dbReference>
<feature type="domain" description="EAL" evidence="2">
    <location>
        <begin position="404"/>
        <end position="633"/>
    </location>
</feature>
<dbReference type="Pfam" id="PF16448">
    <property type="entry name" value="LapD_MoxY_N"/>
    <property type="match status" value="1"/>
</dbReference>
<dbReference type="SMART" id="SM00052">
    <property type="entry name" value="EAL"/>
    <property type="match status" value="1"/>
</dbReference>
<evidence type="ECO:0000313" key="6">
    <source>
        <dbReference type="Proteomes" id="UP000652567"/>
    </source>
</evidence>
<evidence type="ECO:0000256" key="1">
    <source>
        <dbReference type="SAM" id="Phobius"/>
    </source>
</evidence>
<dbReference type="InterPro" id="IPR050706">
    <property type="entry name" value="Cyclic-di-GMP_PDE-like"/>
</dbReference>
<dbReference type="Pfam" id="PF00563">
    <property type="entry name" value="EAL"/>
    <property type="match status" value="1"/>
</dbReference>
<keyword evidence="1" id="KW-0812">Transmembrane</keyword>
<dbReference type="InterPro" id="IPR032244">
    <property type="entry name" value="LapD_MoxY_N"/>
</dbReference>
<dbReference type="PANTHER" id="PTHR33121">
    <property type="entry name" value="CYCLIC DI-GMP PHOSPHODIESTERASE PDEF"/>
    <property type="match status" value="1"/>
</dbReference>
<dbReference type="InterPro" id="IPR035919">
    <property type="entry name" value="EAL_sf"/>
</dbReference>
<dbReference type="Pfam" id="PF00990">
    <property type="entry name" value="GGDEF"/>
    <property type="match status" value="1"/>
</dbReference>
<name>A0A928YVJ2_9GAMM</name>
<dbReference type="Gene3D" id="3.30.70.270">
    <property type="match status" value="1"/>
</dbReference>
<dbReference type="GO" id="GO:0007165">
    <property type="term" value="P:signal transduction"/>
    <property type="evidence" value="ECO:0007669"/>
    <property type="project" value="InterPro"/>
</dbReference>
<dbReference type="CDD" id="cd01948">
    <property type="entry name" value="EAL"/>
    <property type="match status" value="1"/>
</dbReference>
<feature type="domain" description="GGDEF" evidence="4">
    <location>
        <begin position="263"/>
        <end position="393"/>
    </location>
</feature>
<dbReference type="PROSITE" id="PS50883">
    <property type="entry name" value="EAL"/>
    <property type="match status" value="1"/>
</dbReference>
<evidence type="ECO:0000259" key="3">
    <source>
        <dbReference type="PROSITE" id="PS50885"/>
    </source>
</evidence>
<feature type="transmembrane region" description="Helical" evidence="1">
    <location>
        <begin position="151"/>
        <end position="170"/>
    </location>
</feature>
<dbReference type="InterPro" id="IPR003660">
    <property type="entry name" value="HAMP_dom"/>
</dbReference>
<sequence length="633" mass="70421">MSLIKQLWLGIIVLLLLALGGSFFISLFSAKVYLQEQLQLKNMDNATSLALSMSQLDKDPVTLELLISAQFDTGHYRRIALTAPNGEVMIEKLATDKVIPKVPASFARFADIDVNPGIAQVQDGWQQLGTLQVESRADFAVQSLWNNVINLLTWFLVAAIGSGLLGTWILKTISRPLDIAVNQAEAIGNRRFITTREPRTYEFRRLVRAMNTLSGSVKVMLEKETRQLEILRRESQQDTVTGLYNRQHFFNLLDSQLTREDAGEGVIAMLRIINLVELNNAMGRDKTDAALKKMARSLLDWSEPFSYSIIGRLNGSDFAVVVADTAAADNLGEALSAHLQIFFQENQLKTISAPLAWGHYKSGENRRALMHKLDGALARAEARGNHAVIYLSSDENTSHQRHSVNEWRQLLEDAFENHHLQLARFPVKTLTGASLHFEAPARIFLDQHLQPAGYFVPWASRLGLMPTLDLEVVKEALKTLADEPIPLAINISIDALKSSHFRENVLQLLQKQTESCRWLWLEFPESAAIRCPDEFRHFSTALRQAGCHVGLEHAGMEFTRIEELQNIGLDYLKIDGSLIRNIHQSPANQGLVKGMTAIGHSLGMVVIAEGVMSGDEIAELGRLGLDGVTGPGV</sequence>
<dbReference type="Gene3D" id="6.20.270.20">
    <property type="entry name" value="LapD/MoxY periplasmic domain"/>
    <property type="match status" value="1"/>
</dbReference>
<dbReference type="NCBIfam" id="TIGR00254">
    <property type="entry name" value="GGDEF"/>
    <property type="match status" value="1"/>
</dbReference>
<comment type="caution">
    <text evidence="5">The sequence shown here is derived from an EMBL/GenBank/DDBJ whole genome shotgun (WGS) entry which is preliminary data.</text>
</comment>
<evidence type="ECO:0000313" key="5">
    <source>
        <dbReference type="EMBL" id="MBE8717133.1"/>
    </source>
</evidence>
<dbReference type="PROSITE" id="PS50887">
    <property type="entry name" value="GGDEF"/>
    <property type="match status" value="1"/>
</dbReference>
<feature type="domain" description="HAMP" evidence="3">
    <location>
        <begin position="171"/>
        <end position="222"/>
    </location>
</feature>
<keyword evidence="1" id="KW-0472">Membrane</keyword>
<dbReference type="RefSeq" id="WP_193908746.1">
    <property type="nucleotide sequence ID" value="NZ_PRDL01000001.1"/>
</dbReference>
<dbReference type="InterPro" id="IPR043128">
    <property type="entry name" value="Rev_trsase/Diguanyl_cyclase"/>
</dbReference>
<dbReference type="Gene3D" id="3.20.20.450">
    <property type="entry name" value="EAL domain"/>
    <property type="match status" value="1"/>
</dbReference>
<protein>
    <submittedName>
        <fullName evidence="5">EAL domain-containing protein</fullName>
    </submittedName>
</protein>
<dbReference type="InterPro" id="IPR042461">
    <property type="entry name" value="LapD_MoxY_peri_C"/>
</dbReference>
<dbReference type="PANTHER" id="PTHR33121:SF23">
    <property type="entry name" value="CYCLIC DI-GMP PHOSPHODIESTERASE PDEB"/>
    <property type="match status" value="1"/>
</dbReference>
<evidence type="ECO:0000259" key="4">
    <source>
        <dbReference type="PROSITE" id="PS50887"/>
    </source>
</evidence>
<dbReference type="InterPro" id="IPR029787">
    <property type="entry name" value="Nucleotide_cyclase"/>
</dbReference>
<dbReference type="GO" id="GO:0016020">
    <property type="term" value="C:membrane"/>
    <property type="evidence" value="ECO:0007669"/>
    <property type="project" value="InterPro"/>
</dbReference>
<evidence type="ECO:0000259" key="2">
    <source>
        <dbReference type="PROSITE" id="PS50883"/>
    </source>
</evidence>
<reference evidence="5" key="1">
    <citation type="submission" date="2018-07" db="EMBL/GenBank/DDBJ databases">
        <title>Genome assembly of strain Ka43.</title>
        <authorList>
            <person name="Kukolya J."/>
            <person name="Nagy I."/>
            <person name="Horvath B."/>
            <person name="Toth A."/>
        </authorList>
    </citation>
    <scope>NUCLEOTIDE SEQUENCE</scope>
    <source>
        <strain evidence="5">KB43</strain>
    </source>
</reference>
<accession>A0A928YVJ2</accession>
<keyword evidence="1" id="KW-1133">Transmembrane helix</keyword>
<dbReference type="Gene3D" id="3.30.110.200">
    <property type="match status" value="1"/>
</dbReference>
<proteinExistence type="predicted"/>
<dbReference type="Proteomes" id="UP000652567">
    <property type="component" value="Unassembled WGS sequence"/>
</dbReference>
<gene>
    <name evidence="5" type="ORF">C4F51_08025</name>
</gene>
<dbReference type="SUPFAM" id="SSF141868">
    <property type="entry name" value="EAL domain-like"/>
    <property type="match status" value="1"/>
</dbReference>